<feature type="region of interest" description="Disordered" evidence="1">
    <location>
        <begin position="49"/>
        <end position="105"/>
    </location>
</feature>
<keyword evidence="3" id="KW-1185">Reference proteome</keyword>
<gene>
    <name evidence="2" type="ORF">SEA_PHABBA_258</name>
</gene>
<evidence type="ECO:0000256" key="1">
    <source>
        <dbReference type="SAM" id="MobiDB-lite"/>
    </source>
</evidence>
<sequence length="221" mass="24129">MAIVKFDDGSELDLTEEEFILYLKATGKFVAPKSQAEMVVEAMAKLRNGEGVQPGDNSVVQAKQPEPPQETPAPKRLDAERAAQAAAQAQAQQTSGKPSPAAMPRRIGAAPAATDLDRPKTVLRIPVTEKEFMIIRVLKEYHRMGKVVGGKGITTKQVAQVLDISEMSVSGFLSGLFQNQRGVIKSIKNTWVLAPWALRADWDVMAYPNNHWPPKEGIPTS</sequence>
<evidence type="ECO:0000313" key="2">
    <source>
        <dbReference type="EMBL" id="ASZ74795.1"/>
    </source>
</evidence>
<accession>A0A249XSS2</accession>
<organism evidence="2 3">
    <name type="scientific">Mycobacterium phage Phabba</name>
    <dbReference type="NCBI Taxonomy" id="2027899"/>
    <lineage>
        <taxon>Viruses</taxon>
        <taxon>Duplodnaviria</taxon>
        <taxon>Heunggongvirae</taxon>
        <taxon>Uroviricota</taxon>
        <taxon>Caudoviricetes</taxon>
        <taxon>Ceeclamvirinae</taxon>
        <taxon>Myrnavirus</taxon>
        <taxon>Myrnavirus phabba</taxon>
        <taxon>Myranavirus phabba</taxon>
    </lineage>
</organism>
<proteinExistence type="predicted"/>
<name>A0A249XSS2_9CAUD</name>
<reference evidence="3" key="1">
    <citation type="submission" date="2017-08" db="EMBL/GenBank/DDBJ databases">
        <authorList>
            <person name="de Groot N.N."/>
        </authorList>
    </citation>
    <scope>NUCLEOTIDE SEQUENCE [LARGE SCALE GENOMIC DNA]</scope>
</reference>
<evidence type="ECO:0000313" key="3">
    <source>
        <dbReference type="Proteomes" id="UP000226037"/>
    </source>
</evidence>
<protein>
    <submittedName>
        <fullName evidence="2">Helix-turn-helix DNA binding domain protein</fullName>
    </submittedName>
</protein>
<dbReference type="Proteomes" id="UP000226037">
    <property type="component" value="Segment"/>
</dbReference>
<dbReference type="EMBL" id="MF668280">
    <property type="protein sequence ID" value="ASZ74795.1"/>
    <property type="molecule type" value="Genomic_DNA"/>
</dbReference>
<feature type="compositionally biased region" description="Low complexity" evidence="1">
    <location>
        <begin position="82"/>
        <end position="93"/>
    </location>
</feature>